<dbReference type="Pfam" id="PF13847">
    <property type="entry name" value="Methyltransf_31"/>
    <property type="match status" value="1"/>
</dbReference>
<name>A0A1X9SYD2_9BACT</name>
<dbReference type="Proteomes" id="UP000194260">
    <property type="component" value="Chromosome"/>
</dbReference>
<protein>
    <submittedName>
        <fullName evidence="2">Methyltransferase</fullName>
    </submittedName>
</protein>
<dbReference type="GO" id="GO:0008168">
    <property type="term" value="F:methyltransferase activity"/>
    <property type="evidence" value="ECO:0007669"/>
    <property type="project" value="UniProtKB-KW"/>
</dbReference>
<keyword evidence="2" id="KW-0808">Transferase</keyword>
<evidence type="ECO:0000259" key="1">
    <source>
        <dbReference type="Pfam" id="PF13847"/>
    </source>
</evidence>
<dbReference type="GO" id="GO:0032259">
    <property type="term" value="P:methylation"/>
    <property type="evidence" value="ECO:0007669"/>
    <property type="project" value="UniProtKB-KW"/>
</dbReference>
<organism evidence="2 3">
    <name type="scientific">Campylobacter porcelli</name>
    <dbReference type="NCBI Taxonomy" id="1660073"/>
    <lineage>
        <taxon>Bacteria</taxon>
        <taxon>Pseudomonadati</taxon>
        <taxon>Campylobacterota</taxon>
        <taxon>Epsilonproteobacteria</taxon>
        <taxon>Campylobacterales</taxon>
        <taxon>Campylobacteraceae</taxon>
        <taxon>Campylobacter</taxon>
    </lineage>
</organism>
<evidence type="ECO:0000313" key="3">
    <source>
        <dbReference type="Proteomes" id="UP000194260"/>
    </source>
</evidence>
<evidence type="ECO:0000313" key="2">
    <source>
        <dbReference type="EMBL" id="ARR01297.1"/>
    </source>
</evidence>
<dbReference type="EMBL" id="CP018789">
    <property type="protein sequence ID" value="ARR01297.1"/>
    <property type="molecule type" value="Genomic_DNA"/>
</dbReference>
<dbReference type="RefSeq" id="WP_086298352.1">
    <property type="nucleotide sequence ID" value="NZ_CP018789.1"/>
</dbReference>
<sequence length="223" mass="25868">MYKNLSGLKFPDSAMIPFFFKNGLHNLTNQKVLELACSNGNNLSLFASYDNECIGVDINPQKIEDANYNFANIFGYKNYSFFASDMFDFIPKNSGINADILLIPNVVNYFVRADFLRLLELLKEHKMYKKDAIFFLRTRSIRDFRYGVGKMIEPNCFKMADDYDITGEPGAINTLYQEHELIQILQEKLNLKDFKLLTYENQNLMKNNHIINDSDIVIYGKIS</sequence>
<accession>A0A1X9SYD2</accession>
<gene>
    <name evidence="2" type="ORF">CSUIS_1515</name>
</gene>
<dbReference type="KEGG" id="camy:CSUIS_1515"/>
<dbReference type="InterPro" id="IPR029063">
    <property type="entry name" value="SAM-dependent_MTases_sf"/>
</dbReference>
<dbReference type="AlphaFoldDB" id="A0A1X9SYD2"/>
<dbReference type="STRING" id="1660073.CSUIS_1515"/>
<feature type="domain" description="Methyltransferase" evidence="1">
    <location>
        <begin position="29"/>
        <end position="112"/>
    </location>
</feature>
<dbReference type="CDD" id="cd02440">
    <property type="entry name" value="AdoMet_MTases"/>
    <property type="match status" value="1"/>
</dbReference>
<dbReference type="Gene3D" id="3.40.50.150">
    <property type="entry name" value="Vaccinia Virus protein VP39"/>
    <property type="match status" value="1"/>
</dbReference>
<dbReference type="SUPFAM" id="SSF53335">
    <property type="entry name" value="S-adenosyl-L-methionine-dependent methyltransferases"/>
    <property type="match status" value="1"/>
</dbReference>
<dbReference type="InterPro" id="IPR025714">
    <property type="entry name" value="Methyltranfer_dom"/>
</dbReference>
<keyword evidence="2" id="KW-0489">Methyltransferase</keyword>
<reference evidence="3" key="1">
    <citation type="journal article" date="2017" name="Genome Biol. Evol.">
        <title>Comparative Genomic Analysis Identifies a Campylobacter Clade Deficient in Selenium Metabolism.</title>
        <authorList>
            <person name="Miller W.G."/>
            <person name="Yee E."/>
            <person name="Lopes B.S."/>
            <person name="Chapman M.H."/>
            <person name="Huynh S."/>
            <person name="Bono J.L."/>
            <person name="Parker C.T."/>
            <person name="Strachan N.J.C."/>
            <person name="Forbes K.J."/>
        </authorList>
    </citation>
    <scope>NUCLEOTIDE SEQUENCE [LARGE SCALE GENOMIC DNA]</scope>
    <source>
        <strain evidence="3">RM6137</strain>
    </source>
</reference>
<proteinExistence type="predicted"/>